<comment type="pathway">
    <text evidence="1 7">Cell wall biogenesis; peptidoglycan biosynthesis.</text>
</comment>
<accession>A0ABP7TYX9</accession>
<evidence type="ECO:0000256" key="2">
    <source>
        <dbReference type="ARBA" id="ARBA00005992"/>
    </source>
</evidence>
<evidence type="ECO:0000313" key="10">
    <source>
        <dbReference type="EMBL" id="GAA4033418.1"/>
    </source>
</evidence>
<protein>
    <recommendedName>
        <fullName evidence="9">L,D-TPase catalytic domain-containing protein</fullName>
    </recommendedName>
</protein>
<dbReference type="InterPro" id="IPR045380">
    <property type="entry name" value="LD_TPept_scaffold_dom"/>
</dbReference>
<dbReference type="SUPFAM" id="SSF141523">
    <property type="entry name" value="L,D-transpeptidase catalytic domain-like"/>
    <property type="match status" value="1"/>
</dbReference>
<sequence length="427" mass="45587">MPHPLLFGAALAAVLGGAVPAVAATSSDRLAPALAVSQFYAARSEPLWLRSPAAIQTLVSALRTAPIDGFNDGPELGRSIDAALADAKAGVPGASQEAERLLSSGLVLYTQALRWPGRSRIIYADPSLAPKVPTPTEVLTQAAAASDLAAFVRQTVEVNPIHAALRAAATDQLDFLGQPSPALKGSLERARLLPSNGRFVLVDIASQELMMIDHGRVEDRMKVVVGKPDMKTPLMAGTLRQVTFNPYWNVPVDLVQKTIAANVLRSGLSYLAQRNYEVLSGWTADATVIDPATVDWQAVADGRAEARVRQRPGKGNMMGAMKFEFPNELGIYLHDTPQRELFGKDARTFSSGCVRLEDAARLGRWLLGREPVAASSQPELNVALGKGVPVFLTYLTVRPEADGTLASAPDVYGLDGQPATELATLQR</sequence>
<evidence type="ECO:0000256" key="1">
    <source>
        <dbReference type="ARBA" id="ARBA00004752"/>
    </source>
</evidence>
<evidence type="ECO:0000256" key="4">
    <source>
        <dbReference type="ARBA" id="ARBA00022960"/>
    </source>
</evidence>
<dbReference type="Proteomes" id="UP001424459">
    <property type="component" value="Unassembled WGS sequence"/>
</dbReference>
<evidence type="ECO:0000259" key="9">
    <source>
        <dbReference type="PROSITE" id="PS52029"/>
    </source>
</evidence>
<keyword evidence="11" id="KW-1185">Reference proteome</keyword>
<evidence type="ECO:0000256" key="7">
    <source>
        <dbReference type="PROSITE-ProRule" id="PRU01373"/>
    </source>
</evidence>
<feature type="active site" description="Proton donor/acceptor" evidence="7">
    <location>
        <position position="334"/>
    </location>
</feature>
<organism evidence="10 11">
    <name type="scientific">Sphingomonas rosea</name>
    <dbReference type="NCBI Taxonomy" id="335605"/>
    <lineage>
        <taxon>Bacteria</taxon>
        <taxon>Pseudomonadati</taxon>
        <taxon>Pseudomonadota</taxon>
        <taxon>Alphaproteobacteria</taxon>
        <taxon>Sphingomonadales</taxon>
        <taxon>Sphingomonadaceae</taxon>
        <taxon>Sphingomonas</taxon>
    </lineage>
</organism>
<feature type="signal peptide" evidence="8">
    <location>
        <begin position="1"/>
        <end position="23"/>
    </location>
</feature>
<dbReference type="PROSITE" id="PS52029">
    <property type="entry name" value="LD_TPASE"/>
    <property type="match status" value="1"/>
</dbReference>
<keyword evidence="5 7" id="KW-0573">Peptidoglycan synthesis</keyword>
<proteinExistence type="inferred from homology"/>
<keyword evidence="4 7" id="KW-0133">Cell shape</keyword>
<dbReference type="CDD" id="cd16913">
    <property type="entry name" value="YkuD_like"/>
    <property type="match status" value="1"/>
</dbReference>
<keyword evidence="6 7" id="KW-0961">Cell wall biogenesis/degradation</keyword>
<feature type="chain" id="PRO_5047007447" description="L,D-TPase catalytic domain-containing protein" evidence="8">
    <location>
        <begin position="24"/>
        <end position="427"/>
    </location>
</feature>
<comment type="similarity">
    <text evidence="2">Belongs to the YkuD family.</text>
</comment>
<evidence type="ECO:0000256" key="6">
    <source>
        <dbReference type="ARBA" id="ARBA00023316"/>
    </source>
</evidence>
<dbReference type="InterPro" id="IPR052905">
    <property type="entry name" value="LD-transpeptidase_YkuD-like"/>
</dbReference>
<feature type="active site" description="Nucleophile" evidence="7">
    <location>
        <position position="353"/>
    </location>
</feature>
<reference evidence="11" key="1">
    <citation type="journal article" date="2019" name="Int. J. Syst. Evol. Microbiol.">
        <title>The Global Catalogue of Microorganisms (GCM) 10K type strain sequencing project: providing services to taxonomists for standard genome sequencing and annotation.</title>
        <authorList>
            <consortium name="The Broad Institute Genomics Platform"/>
            <consortium name="The Broad Institute Genome Sequencing Center for Infectious Disease"/>
            <person name="Wu L."/>
            <person name="Ma J."/>
        </authorList>
    </citation>
    <scope>NUCLEOTIDE SEQUENCE [LARGE SCALE GENOMIC DNA]</scope>
    <source>
        <strain evidence="11">JCM 17564</strain>
    </source>
</reference>
<gene>
    <name evidence="10" type="ORF">GCM10022281_11520</name>
</gene>
<dbReference type="InterPro" id="IPR005490">
    <property type="entry name" value="LD_TPept_cat_dom"/>
</dbReference>
<evidence type="ECO:0000256" key="3">
    <source>
        <dbReference type="ARBA" id="ARBA00022679"/>
    </source>
</evidence>
<keyword evidence="8" id="KW-0732">Signal</keyword>
<evidence type="ECO:0000256" key="5">
    <source>
        <dbReference type="ARBA" id="ARBA00022984"/>
    </source>
</evidence>
<evidence type="ECO:0000256" key="8">
    <source>
        <dbReference type="SAM" id="SignalP"/>
    </source>
</evidence>
<dbReference type="PANTHER" id="PTHR41533">
    <property type="entry name" value="L,D-TRANSPEPTIDASE HI_1667-RELATED"/>
    <property type="match status" value="1"/>
</dbReference>
<comment type="caution">
    <text evidence="10">The sequence shown here is derived from an EMBL/GenBank/DDBJ whole genome shotgun (WGS) entry which is preliminary data.</text>
</comment>
<feature type="domain" description="L,D-TPase catalytic" evidence="9">
    <location>
        <begin position="198"/>
        <end position="393"/>
    </location>
</feature>
<dbReference type="PANTHER" id="PTHR41533:SF1">
    <property type="entry name" value="L,D-TRANSPEPTIDASE YCBB-RELATED"/>
    <property type="match status" value="1"/>
</dbReference>
<dbReference type="Pfam" id="PF03734">
    <property type="entry name" value="YkuD"/>
    <property type="match status" value="1"/>
</dbReference>
<dbReference type="EMBL" id="BAABBR010000001">
    <property type="protein sequence ID" value="GAA4033418.1"/>
    <property type="molecule type" value="Genomic_DNA"/>
</dbReference>
<dbReference type="Gene3D" id="2.40.440.10">
    <property type="entry name" value="L,D-transpeptidase catalytic domain-like"/>
    <property type="match status" value="1"/>
</dbReference>
<keyword evidence="3" id="KW-0808">Transferase</keyword>
<dbReference type="Pfam" id="PF20142">
    <property type="entry name" value="Scaffold"/>
    <property type="match status" value="1"/>
</dbReference>
<evidence type="ECO:0000313" key="11">
    <source>
        <dbReference type="Proteomes" id="UP001424459"/>
    </source>
</evidence>
<name>A0ABP7TYX9_9SPHN</name>
<dbReference type="InterPro" id="IPR038063">
    <property type="entry name" value="Transpep_catalytic_dom"/>
</dbReference>